<reference evidence="2 3" key="1">
    <citation type="journal article" date="2014" name="Genome Announc.">
        <title>Draft Genome Sequence of Lysobacter capsici AZ78, a Bacterium Antagonistic to Plant-Pathogenic Oomycetes.</title>
        <authorList>
            <person name="Puopolo G."/>
            <person name="Sonego P."/>
            <person name="Engelen K."/>
            <person name="Pertot I."/>
        </authorList>
    </citation>
    <scope>NUCLEOTIDE SEQUENCE [LARGE SCALE GENOMIC DNA]</scope>
    <source>
        <strain evidence="2 3">AZ78</strain>
    </source>
</reference>
<dbReference type="GeneID" id="97902579"/>
<dbReference type="InterPro" id="IPR002816">
    <property type="entry name" value="TraB/PrgY/GumN_fam"/>
</dbReference>
<dbReference type="EMBL" id="JAJA02000001">
    <property type="protein sequence ID" value="KWS03890.1"/>
    <property type="molecule type" value="Genomic_DNA"/>
</dbReference>
<proteinExistence type="predicted"/>
<gene>
    <name evidence="2" type="ORF">AZ78_1439</name>
</gene>
<dbReference type="PROSITE" id="PS00430">
    <property type="entry name" value="TONB_DEPENDENT_REC_1"/>
    <property type="match status" value="1"/>
</dbReference>
<dbReference type="RefSeq" id="WP_036101941.1">
    <property type="nucleotide sequence ID" value="NZ_JAJA02000001.1"/>
</dbReference>
<dbReference type="Pfam" id="PF01963">
    <property type="entry name" value="TraB_PrgY_gumN"/>
    <property type="match status" value="1"/>
</dbReference>
<feature type="signal peptide" evidence="1">
    <location>
        <begin position="1"/>
        <end position="20"/>
    </location>
</feature>
<evidence type="ECO:0000256" key="1">
    <source>
        <dbReference type="SAM" id="SignalP"/>
    </source>
</evidence>
<keyword evidence="1" id="KW-0732">Signal</keyword>
<dbReference type="Proteomes" id="UP000023435">
    <property type="component" value="Unassembled WGS sequence"/>
</dbReference>
<protein>
    <submittedName>
        <fullName evidence="2">GumN protein</fullName>
    </submittedName>
</protein>
<keyword evidence="3" id="KW-1185">Reference proteome</keyword>
<organism evidence="2 3">
    <name type="scientific">Lysobacter capsici AZ78</name>
    <dbReference type="NCBI Taxonomy" id="1444315"/>
    <lineage>
        <taxon>Bacteria</taxon>
        <taxon>Pseudomonadati</taxon>
        <taxon>Pseudomonadota</taxon>
        <taxon>Gammaproteobacteria</taxon>
        <taxon>Lysobacterales</taxon>
        <taxon>Lysobacteraceae</taxon>
        <taxon>Lysobacter</taxon>
    </lineage>
</organism>
<evidence type="ECO:0000313" key="3">
    <source>
        <dbReference type="Proteomes" id="UP000023435"/>
    </source>
</evidence>
<accession>A0A120AG16</accession>
<dbReference type="InterPro" id="IPR010916">
    <property type="entry name" value="TonB_box_CS"/>
</dbReference>
<dbReference type="OrthoDB" id="8743055at2"/>
<evidence type="ECO:0000313" key="2">
    <source>
        <dbReference type="EMBL" id="KWS03890.1"/>
    </source>
</evidence>
<name>A0A120AG16_9GAMM</name>
<feature type="chain" id="PRO_5007163614" evidence="1">
    <location>
        <begin position="21"/>
        <end position="337"/>
    </location>
</feature>
<sequence>MRRAFIVLALLALLPGAAAAQTAPAQPAAPPSGDIRDFDTLVVTGEQPGPGLWKVMRGGHVLWILGTLSPLPKDMTWLSRQVEATIAESQEVIAPPSVSFGTELGVVRTMMLIPTALKARKNPDGKTLQEVVPADLYARWTTLKARYIGRDGGVEKWRPIFAAQELYEAAIKQSGMSLKGVVQPVVDKAAKQHDVPITEARVTLKIDDPKATLKEFSASALDDRECFAKTLSRIESDLESMRARGNAWAIGDIATLRTLPQGDQYRTCLEALAATGVAKRLNLGDLRQRVTAHWLERAEDAIAKNNSTFATLPVADLLETGGLLDKLRAAGYTVEDP</sequence>
<dbReference type="CDD" id="cd14788">
    <property type="entry name" value="GumN"/>
    <property type="match status" value="1"/>
</dbReference>
<comment type="caution">
    <text evidence="2">The sequence shown here is derived from an EMBL/GenBank/DDBJ whole genome shotgun (WGS) entry which is preliminary data.</text>
</comment>
<dbReference type="AlphaFoldDB" id="A0A120AG16"/>